<feature type="compositionally biased region" description="Acidic residues" evidence="1">
    <location>
        <begin position="349"/>
        <end position="358"/>
    </location>
</feature>
<dbReference type="EMBL" id="LSRX01000321">
    <property type="protein sequence ID" value="OLQ00649.1"/>
    <property type="molecule type" value="Genomic_DNA"/>
</dbReference>
<evidence type="ECO:0000313" key="3">
    <source>
        <dbReference type="Proteomes" id="UP000186817"/>
    </source>
</evidence>
<name>A0A1Q9DZT8_SYMMI</name>
<evidence type="ECO:0000313" key="2">
    <source>
        <dbReference type="EMBL" id="OLQ00649.1"/>
    </source>
</evidence>
<dbReference type="AlphaFoldDB" id="A0A1Q9DZT8"/>
<dbReference type="Proteomes" id="UP000186817">
    <property type="component" value="Unassembled WGS sequence"/>
</dbReference>
<accession>A0A1Q9DZT8</accession>
<evidence type="ECO:0000256" key="1">
    <source>
        <dbReference type="SAM" id="MobiDB-lite"/>
    </source>
</evidence>
<comment type="caution">
    <text evidence="2">The sequence shown here is derived from an EMBL/GenBank/DDBJ whole genome shotgun (WGS) entry which is preliminary data.</text>
</comment>
<sequence length="411" mass="44368">MSKRARASTSVPEDDPIEDADSSNDGLSDFAESKEVLDARQGPGPASAGQNGTDTLSAKRMEQWVMATSQQPSVNTEATTASSLSDNSHLRRLAAGADDALLQLLGCTKARHLPRGCWTQCKTPVTCPEQQQLLLCSTGAPDFTAGTVYDNSNLAGVGNQCLDLRVGWFPQDITVVMTAKAYILKPHVPPAQFGVTEYRGRQFTAQQLDAIRAQRLSLAIFACCRGTVAAFTGQQKVACSALWLRHLGWRLALWQSIESWIRSVPARPCTRLPFVPTTGMYHLFAVFGSYAKIAKLCGHWLDTQTPSTMCAKPQAGEPTIHDLPALTSTQQRGPFLGARQTADSTGRDEEADQMELELEQAPTLGRRKGQRNSRATQSDTSLGPSPNRAATARAAGNPSADRLDLTPTQVA</sequence>
<gene>
    <name evidence="2" type="ORF">AK812_SmicGene16675</name>
</gene>
<feature type="region of interest" description="Disordered" evidence="1">
    <location>
        <begin position="1"/>
        <end position="53"/>
    </location>
</feature>
<feature type="compositionally biased region" description="Acidic residues" evidence="1">
    <location>
        <begin position="12"/>
        <end position="22"/>
    </location>
</feature>
<proteinExistence type="predicted"/>
<protein>
    <submittedName>
        <fullName evidence="2">Uncharacterized protein</fullName>
    </submittedName>
</protein>
<keyword evidence="3" id="KW-1185">Reference proteome</keyword>
<feature type="region of interest" description="Disordered" evidence="1">
    <location>
        <begin position="311"/>
        <end position="411"/>
    </location>
</feature>
<reference evidence="2 3" key="1">
    <citation type="submission" date="2016-02" db="EMBL/GenBank/DDBJ databases">
        <title>Genome analysis of coral dinoflagellate symbionts highlights evolutionary adaptations to a symbiotic lifestyle.</title>
        <authorList>
            <person name="Aranda M."/>
            <person name="Li Y."/>
            <person name="Liew Y.J."/>
            <person name="Baumgarten S."/>
            <person name="Simakov O."/>
            <person name="Wilson M."/>
            <person name="Piel J."/>
            <person name="Ashoor H."/>
            <person name="Bougouffa S."/>
            <person name="Bajic V.B."/>
            <person name="Ryu T."/>
            <person name="Ravasi T."/>
            <person name="Bayer T."/>
            <person name="Micklem G."/>
            <person name="Kim H."/>
            <person name="Bhak J."/>
            <person name="Lajeunesse T.C."/>
            <person name="Voolstra C.R."/>
        </authorList>
    </citation>
    <scope>NUCLEOTIDE SEQUENCE [LARGE SCALE GENOMIC DNA]</scope>
    <source>
        <strain evidence="2 3">CCMP2467</strain>
    </source>
</reference>
<organism evidence="2 3">
    <name type="scientific">Symbiodinium microadriaticum</name>
    <name type="common">Dinoflagellate</name>
    <name type="synonym">Zooxanthella microadriatica</name>
    <dbReference type="NCBI Taxonomy" id="2951"/>
    <lineage>
        <taxon>Eukaryota</taxon>
        <taxon>Sar</taxon>
        <taxon>Alveolata</taxon>
        <taxon>Dinophyceae</taxon>
        <taxon>Suessiales</taxon>
        <taxon>Symbiodiniaceae</taxon>
        <taxon>Symbiodinium</taxon>
    </lineage>
</organism>
<feature type="compositionally biased region" description="Polar residues" evidence="1">
    <location>
        <begin position="372"/>
        <end position="384"/>
    </location>
</feature>
<dbReference type="OrthoDB" id="413247at2759"/>